<evidence type="ECO:0000256" key="1">
    <source>
        <dbReference type="SAM" id="MobiDB-lite"/>
    </source>
</evidence>
<feature type="region of interest" description="Disordered" evidence="1">
    <location>
        <begin position="28"/>
        <end position="56"/>
    </location>
</feature>
<accession>A0A2H3C2S5</accession>
<reference evidence="3" key="1">
    <citation type="journal article" date="2017" name="Nat. Ecol. Evol.">
        <title>Genome expansion and lineage-specific genetic innovations in the forest pathogenic fungi Armillaria.</title>
        <authorList>
            <person name="Sipos G."/>
            <person name="Prasanna A.N."/>
            <person name="Walter M.C."/>
            <person name="O'Connor E."/>
            <person name="Balint B."/>
            <person name="Krizsan K."/>
            <person name="Kiss B."/>
            <person name="Hess J."/>
            <person name="Varga T."/>
            <person name="Slot J."/>
            <person name="Riley R."/>
            <person name="Boka B."/>
            <person name="Rigling D."/>
            <person name="Barry K."/>
            <person name="Lee J."/>
            <person name="Mihaltcheva S."/>
            <person name="LaButti K."/>
            <person name="Lipzen A."/>
            <person name="Waldron R."/>
            <person name="Moloney N.M."/>
            <person name="Sperisen C."/>
            <person name="Kredics L."/>
            <person name="Vagvoelgyi C."/>
            <person name="Patrignani A."/>
            <person name="Fitzpatrick D."/>
            <person name="Nagy I."/>
            <person name="Doyle S."/>
            <person name="Anderson J.B."/>
            <person name="Grigoriev I.V."/>
            <person name="Gueldener U."/>
            <person name="Muensterkoetter M."/>
            <person name="Nagy L.G."/>
        </authorList>
    </citation>
    <scope>NUCLEOTIDE SEQUENCE [LARGE SCALE GENOMIC DNA]</scope>
    <source>
        <strain evidence="3">28-4</strain>
    </source>
</reference>
<feature type="region of interest" description="Disordered" evidence="1">
    <location>
        <begin position="80"/>
        <end position="134"/>
    </location>
</feature>
<name>A0A2H3C2S5_9AGAR</name>
<gene>
    <name evidence="2" type="ORF">ARMSODRAFT_1017040</name>
</gene>
<protein>
    <submittedName>
        <fullName evidence="2">Uncharacterized protein</fullName>
    </submittedName>
</protein>
<dbReference type="EMBL" id="KZ293424">
    <property type="protein sequence ID" value="PBK71107.1"/>
    <property type="molecule type" value="Genomic_DNA"/>
</dbReference>
<dbReference type="AlphaFoldDB" id="A0A2H3C2S5"/>
<organism evidence="2 3">
    <name type="scientific">Armillaria solidipes</name>
    <dbReference type="NCBI Taxonomy" id="1076256"/>
    <lineage>
        <taxon>Eukaryota</taxon>
        <taxon>Fungi</taxon>
        <taxon>Dikarya</taxon>
        <taxon>Basidiomycota</taxon>
        <taxon>Agaricomycotina</taxon>
        <taxon>Agaricomycetes</taxon>
        <taxon>Agaricomycetidae</taxon>
        <taxon>Agaricales</taxon>
        <taxon>Marasmiineae</taxon>
        <taxon>Physalacriaceae</taxon>
        <taxon>Armillaria</taxon>
    </lineage>
</organism>
<evidence type="ECO:0000313" key="3">
    <source>
        <dbReference type="Proteomes" id="UP000218334"/>
    </source>
</evidence>
<sequence>MRICCGERDFFVVLDSDEMRIVSKRGGNTREAGSIGEHFTDKKGTQSCGKEDDHGRVGNAQYPSVLCVCDNELSCCEQGQHQVQSGGGIEGDGDDRGDGNEDAPYSLSLNNSQAQRSRAPAMFFEQEKAVPGKQ</sequence>
<evidence type="ECO:0000313" key="2">
    <source>
        <dbReference type="EMBL" id="PBK71107.1"/>
    </source>
</evidence>
<keyword evidence="3" id="KW-1185">Reference proteome</keyword>
<feature type="compositionally biased region" description="Basic and acidic residues" evidence="1">
    <location>
        <begin position="125"/>
        <end position="134"/>
    </location>
</feature>
<dbReference type="Proteomes" id="UP000218334">
    <property type="component" value="Unassembled WGS sequence"/>
</dbReference>
<proteinExistence type="predicted"/>
<feature type="compositionally biased region" description="Basic and acidic residues" evidence="1">
    <location>
        <begin position="38"/>
        <end position="56"/>
    </location>
</feature>
<feature type="compositionally biased region" description="Polar residues" evidence="1">
    <location>
        <begin position="107"/>
        <end position="116"/>
    </location>
</feature>